<sequence length="91" mass="10395">MSLGLFFNNNSKEVIPNNIEITFDGHEGEHYFFTSNTGKAIQLSEHHNELLQDENFENGNYIGKKFIIKTESTLSDKSQNISPKIKVMAFL</sequence>
<proteinExistence type="predicted"/>
<organism evidence="1 2">
    <name type="scientific">Patiriisocius marinistellae</name>
    <dbReference type="NCBI Taxonomy" id="2494560"/>
    <lineage>
        <taxon>Bacteria</taxon>
        <taxon>Pseudomonadati</taxon>
        <taxon>Bacteroidota</taxon>
        <taxon>Flavobacteriia</taxon>
        <taxon>Flavobacteriales</taxon>
        <taxon>Flavobacteriaceae</taxon>
        <taxon>Patiriisocius</taxon>
    </lineage>
</organism>
<protein>
    <submittedName>
        <fullName evidence="1">Uncharacterized protein</fullName>
    </submittedName>
</protein>
<dbReference type="AlphaFoldDB" id="A0A5J4G372"/>
<keyword evidence="2" id="KW-1185">Reference proteome</keyword>
<reference evidence="1 2" key="1">
    <citation type="submission" date="2019-08" db="EMBL/GenBank/DDBJ databases">
        <title>Ulvibacter marinistellae sp. nov., isolated from a starfish, Patiria pectinifera.</title>
        <authorList>
            <person name="Kawano K."/>
            <person name="Ushijima N."/>
            <person name="Kihara M."/>
            <person name="Itoh H."/>
        </authorList>
    </citation>
    <scope>NUCLEOTIDE SEQUENCE [LARGE SCALE GENOMIC DNA]</scope>
    <source>
        <strain evidence="1 2">KK4</strain>
    </source>
</reference>
<evidence type="ECO:0000313" key="1">
    <source>
        <dbReference type="EMBL" id="GEQ87286.1"/>
    </source>
</evidence>
<comment type="caution">
    <text evidence="1">The sequence shown here is derived from an EMBL/GenBank/DDBJ whole genome shotgun (WGS) entry which is preliminary data.</text>
</comment>
<name>A0A5J4G372_9FLAO</name>
<evidence type="ECO:0000313" key="2">
    <source>
        <dbReference type="Proteomes" id="UP000326994"/>
    </source>
</evidence>
<dbReference type="Proteomes" id="UP000326994">
    <property type="component" value="Unassembled WGS sequence"/>
</dbReference>
<gene>
    <name evidence="1" type="ORF">ULMS_27940</name>
</gene>
<accession>A0A5J4G372</accession>
<dbReference type="EMBL" id="BKCF01000007">
    <property type="protein sequence ID" value="GEQ87286.1"/>
    <property type="molecule type" value="Genomic_DNA"/>
</dbReference>